<evidence type="ECO:0000313" key="3">
    <source>
        <dbReference type="Proteomes" id="UP000054558"/>
    </source>
</evidence>
<dbReference type="AlphaFoldDB" id="A0A1Y1IIV9"/>
<evidence type="ECO:0000313" key="2">
    <source>
        <dbReference type="EMBL" id="GAQ90810.1"/>
    </source>
</evidence>
<keyword evidence="3" id="KW-1185">Reference proteome</keyword>
<feature type="compositionally biased region" description="Acidic residues" evidence="1">
    <location>
        <begin position="179"/>
        <end position="199"/>
    </location>
</feature>
<protein>
    <submittedName>
        <fullName evidence="2">Uncharacterized protein</fullName>
    </submittedName>
</protein>
<dbReference type="Proteomes" id="UP000054558">
    <property type="component" value="Unassembled WGS sequence"/>
</dbReference>
<sequence length="520" mass="57049">MAGGYESDCEMLIIDGKIADPRYKLKAIYPYKEGGTFSCSTLHLDMSSRPSEEQVLSEVAKTGLYNGLGMGLILFETDYGNGTGTTFSLTPPAVGRKGLSLSTEHNINLGRQHQMTITKSNADPDLIEQDEWVPVRVLLQGTDEEFMGIESNYATPRPSPGKGEQLVMKLAKGTGSTSDGEEGSETEGEGADEDADEEESFRTPVGRGARPRERRRKARPQAVKGKEEDNAGSGHQAAEAKAEAEAEDLAQAAARQLWREEREAAQKARQEEKEVAEKCVVLTAKPSGAGVVRIRNHPDAAFVEHTWTQELLQKGPAWFVPDPEDPTCAQWDEEQGWVGGDNIAGHGNPGQTTDEGYFRDVYGLPFEAARGYAHAAKKVYRPHVKGLSPGKVIAQNATTMMVTCSFVRGGSGSVLSRVETPLAVVAMHVRQKLTGRGQLICPSNVALKMSAPWIVLGYAKHVVPRLNKQLETSSWPKDHEEYMKQALVRYLVKHQPLIEAHGLWDACYRLLETHLVDVDE</sequence>
<evidence type="ECO:0000256" key="1">
    <source>
        <dbReference type="SAM" id="MobiDB-lite"/>
    </source>
</evidence>
<proteinExistence type="predicted"/>
<name>A0A1Y1IIV9_KLENI</name>
<dbReference type="EMBL" id="DF237637">
    <property type="protein sequence ID" value="GAQ90810.1"/>
    <property type="molecule type" value="Genomic_DNA"/>
</dbReference>
<feature type="region of interest" description="Disordered" evidence="1">
    <location>
        <begin position="172"/>
        <end position="249"/>
    </location>
</feature>
<reference evidence="2 3" key="1">
    <citation type="journal article" date="2014" name="Nat. Commun.">
        <title>Klebsormidium flaccidum genome reveals primary factors for plant terrestrial adaptation.</title>
        <authorList>
            <person name="Hori K."/>
            <person name="Maruyama F."/>
            <person name="Fujisawa T."/>
            <person name="Togashi T."/>
            <person name="Yamamoto N."/>
            <person name="Seo M."/>
            <person name="Sato S."/>
            <person name="Yamada T."/>
            <person name="Mori H."/>
            <person name="Tajima N."/>
            <person name="Moriyama T."/>
            <person name="Ikeuchi M."/>
            <person name="Watanabe M."/>
            <person name="Wada H."/>
            <person name="Kobayashi K."/>
            <person name="Saito M."/>
            <person name="Masuda T."/>
            <person name="Sasaki-Sekimoto Y."/>
            <person name="Mashiguchi K."/>
            <person name="Awai K."/>
            <person name="Shimojima M."/>
            <person name="Masuda S."/>
            <person name="Iwai M."/>
            <person name="Nobusawa T."/>
            <person name="Narise T."/>
            <person name="Kondo S."/>
            <person name="Saito H."/>
            <person name="Sato R."/>
            <person name="Murakawa M."/>
            <person name="Ihara Y."/>
            <person name="Oshima-Yamada Y."/>
            <person name="Ohtaka K."/>
            <person name="Satoh M."/>
            <person name="Sonobe K."/>
            <person name="Ishii M."/>
            <person name="Ohtani R."/>
            <person name="Kanamori-Sato M."/>
            <person name="Honoki R."/>
            <person name="Miyazaki D."/>
            <person name="Mochizuki H."/>
            <person name="Umetsu J."/>
            <person name="Higashi K."/>
            <person name="Shibata D."/>
            <person name="Kamiya Y."/>
            <person name="Sato N."/>
            <person name="Nakamura Y."/>
            <person name="Tabata S."/>
            <person name="Ida S."/>
            <person name="Kurokawa K."/>
            <person name="Ohta H."/>
        </authorList>
    </citation>
    <scope>NUCLEOTIDE SEQUENCE [LARGE SCALE GENOMIC DNA]</scope>
    <source>
        <strain evidence="2 3">NIES-2285</strain>
    </source>
</reference>
<accession>A0A1Y1IIV9</accession>
<organism evidence="2 3">
    <name type="scientific">Klebsormidium nitens</name>
    <name type="common">Green alga</name>
    <name type="synonym">Ulothrix nitens</name>
    <dbReference type="NCBI Taxonomy" id="105231"/>
    <lineage>
        <taxon>Eukaryota</taxon>
        <taxon>Viridiplantae</taxon>
        <taxon>Streptophyta</taxon>
        <taxon>Klebsormidiophyceae</taxon>
        <taxon>Klebsormidiales</taxon>
        <taxon>Klebsormidiaceae</taxon>
        <taxon>Klebsormidium</taxon>
    </lineage>
</organism>
<gene>
    <name evidence="2" type="ORF">KFL_006880020</name>
</gene>